<dbReference type="AlphaFoldDB" id="A0A1I7WRJ4"/>
<dbReference type="WBParaSite" id="Hba_07772">
    <property type="protein sequence ID" value="Hba_07772"/>
    <property type="gene ID" value="Hba_07772"/>
</dbReference>
<dbReference type="PROSITE" id="PS50146">
    <property type="entry name" value="DAGK"/>
    <property type="match status" value="1"/>
</dbReference>
<evidence type="ECO:0000313" key="2">
    <source>
        <dbReference type="Proteomes" id="UP000095283"/>
    </source>
</evidence>
<sequence>MPLYSDSEDSAIGNLLIFVNPNSGSGKGVQIFNSKVAVELKRNKISYELVITTSLNHAKSIVRERDDLTKFNGILILSGDGLIYEVLNGLRGRCDSNIILPSLPIGIVPSGSGNGLLSSLFANKGEPLKNPKFMKRAVEISCSPAAQAQPINLIDVQTDKENITAFLSIGWGIMADIDIESERWRRMNCIKAQCQGEDINTSSYTSYGFREDARYVQTIPDIQNEVSKDWITIEDEFIGVYAVALSHISNTGPFMSQARLDDDRIYLTYILKKDVPSRLDIIKFLNSIGSQKHQDMPFLKVI</sequence>
<evidence type="ECO:0000313" key="3">
    <source>
        <dbReference type="WBParaSite" id="Hba_07772"/>
    </source>
</evidence>
<dbReference type="GO" id="GO:0016020">
    <property type="term" value="C:membrane"/>
    <property type="evidence" value="ECO:0007669"/>
    <property type="project" value="TreeGrafter"/>
</dbReference>
<organism evidence="2 3">
    <name type="scientific">Heterorhabditis bacteriophora</name>
    <name type="common">Entomopathogenic nematode worm</name>
    <dbReference type="NCBI Taxonomy" id="37862"/>
    <lineage>
        <taxon>Eukaryota</taxon>
        <taxon>Metazoa</taxon>
        <taxon>Ecdysozoa</taxon>
        <taxon>Nematoda</taxon>
        <taxon>Chromadorea</taxon>
        <taxon>Rhabditida</taxon>
        <taxon>Rhabditina</taxon>
        <taxon>Rhabditomorpha</taxon>
        <taxon>Strongyloidea</taxon>
        <taxon>Heterorhabditidae</taxon>
        <taxon>Heterorhabditis</taxon>
    </lineage>
</organism>
<reference evidence="3" key="1">
    <citation type="submission" date="2016-11" db="UniProtKB">
        <authorList>
            <consortium name="WormBaseParasite"/>
        </authorList>
    </citation>
    <scope>IDENTIFICATION</scope>
</reference>
<accession>A0A1I7WRJ4</accession>
<name>A0A1I7WRJ4_HETBA</name>
<proteinExistence type="predicted"/>
<dbReference type="PANTHER" id="PTHR12358:SF112">
    <property type="entry name" value="LD11247P-RELATED"/>
    <property type="match status" value="1"/>
</dbReference>
<dbReference type="PANTHER" id="PTHR12358">
    <property type="entry name" value="SPHINGOSINE KINASE"/>
    <property type="match status" value="1"/>
</dbReference>
<dbReference type="Gene3D" id="2.60.200.40">
    <property type="match status" value="1"/>
</dbReference>
<keyword evidence="2" id="KW-1185">Reference proteome</keyword>
<dbReference type="InterPro" id="IPR050187">
    <property type="entry name" value="Lipid_Phosphate_FormReg"/>
</dbReference>
<dbReference type="Pfam" id="PF00781">
    <property type="entry name" value="DAGK_cat"/>
    <property type="match status" value="1"/>
</dbReference>
<dbReference type="InterPro" id="IPR016064">
    <property type="entry name" value="NAD/diacylglycerol_kinase_sf"/>
</dbReference>
<protein>
    <submittedName>
        <fullName evidence="3">DAGKc domain-containing protein</fullName>
    </submittedName>
</protein>
<dbReference type="SUPFAM" id="SSF111331">
    <property type="entry name" value="NAD kinase/diacylglycerol kinase-like"/>
    <property type="match status" value="1"/>
</dbReference>
<dbReference type="GO" id="GO:0001727">
    <property type="term" value="F:lipid kinase activity"/>
    <property type="evidence" value="ECO:0007669"/>
    <property type="project" value="TreeGrafter"/>
</dbReference>
<dbReference type="InterPro" id="IPR001206">
    <property type="entry name" value="Diacylglycerol_kinase_cat_dom"/>
</dbReference>
<dbReference type="GO" id="GO:0046512">
    <property type="term" value="P:sphingosine biosynthetic process"/>
    <property type="evidence" value="ECO:0007669"/>
    <property type="project" value="TreeGrafter"/>
</dbReference>
<evidence type="ECO:0000259" key="1">
    <source>
        <dbReference type="PROSITE" id="PS50146"/>
    </source>
</evidence>
<dbReference type="Proteomes" id="UP000095283">
    <property type="component" value="Unplaced"/>
</dbReference>
<dbReference type="SMART" id="SM00046">
    <property type="entry name" value="DAGKc"/>
    <property type="match status" value="1"/>
</dbReference>
<dbReference type="InterPro" id="IPR017438">
    <property type="entry name" value="ATP-NAD_kinase_N"/>
</dbReference>
<dbReference type="Gene3D" id="3.40.50.10330">
    <property type="entry name" value="Probable inorganic polyphosphate/atp-NAD kinase, domain 1"/>
    <property type="match status" value="1"/>
</dbReference>
<feature type="domain" description="DAGKc" evidence="1">
    <location>
        <begin position="10"/>
        <end position="160"/>
    </location>
</feature>
<dbReference type="GO" id="GO:0005737">
    <property type="term" value="C:cytoplasm"/>
    <property type="evidence" value="ECO:0007669"/>
    <property type="project" value="TreeGrafter"/>
</dbReference>